<sequence>MLLSALLLSWPLQQASMPELAQFQRQAEETLLAGETLAPDYRLQLLGMPPAERIEALIFLRRIGLLTGKSWRVGDMLQSASDDEDDRP</sequence>
<name>A0A2K9F083_9RHOB</name>
<organism evidence="1 2">
    <name type="scientific">Paracoccus tegillarcae</name>
    <dbReference type="NCBI Taxonomy" id="1529068"/>
    <lineage>
        <taxon>Bacteria</taxon>
        <taxon>Pseudomonadati</taxon>
        <taxon>Pseudomonadota</taxon>
        <taxon>Alphaproteobacteria</taxon>
        <taxon>Rhodobacterales</taxon>
        <taxon>Paracoccaceae</taxon>
        <taxon>Paracoccus</taxon>
    </lineage>
</organism>
<dbReference type="EMBL" id="CP025408">
    <property type="protein sequence ID" value="AUH33762.1"/>
    <property type="molecule type" value="Genomic_DNA"/>
</dbReference>
<dbReference type="RefSeq" id="WP_101460428.1">
    <property type="nucleotide sequence ID" value="NZ_CP025408.1"/>
</dbReference>
<dbReference type="Proteomes" id="UP000233742">
    <property type="component" value="Chromosome"/>
</dbReference>
<reference evidence="1 2" key="1">
    <citation type="submission" date="2017-12" db="EMBL/GenBank/DDBJ databases">
        <authorList>
            <person name="Hurst M.R.H."/>
        </authorList>
    </citation>
    <scope>NUCLEOTIDE SEQUENCE [LARGE SCALE GENOMIC DNA]</scope>
    <source>
        <strain evidence="1 2">BM15</strain>
    </source>
</reference>
<dbReference type="KEGG" id="paro:CUV01_10505"/>
<evidence type="ECO:0000313" key="2">
    <source>
        <dbReference type="Proteomes" id="UP000233742"/>
    </source>
</evidence>
<protein>
    <submittedName>
        <fullName evidence="1">Uncharacterized protein</fullName>
    </submittedName>
</protein>
<accession>A0A2K9F083</accession>
<dbReference type="OrthoDB" id="7775120at2"/>
<keyword evidence="2" id="KW-1185">Reference proteome</keyword>
<evidence type="ECO:0000313" key="1">
    <source>
        <dbReference type="EMBL" id="AUH33762.1"/>
    </source>
</evidence>
<proteinExistence type="predicted"/>
<gene>
    <name evidence="1" type="ORF">CUV01_10505</name>
</gene>
<dbReference type="AlphaFoldDB" id="A0A2K9F083"/>